<organism evidence="4">
    <name type="scientific">marine metagenome</name>
    <dbReference type="NCBI Taxonomy" id="408172"/>
    <lineage>
        <taxon>unclassified sequences</taxon>
        <taxon>metagenomes</taxon>
        <taxon>ecological metagenomes</taxon>
    </lineage>
</organism>
<dbReference type="Pfam" id="PF00293">
    <property type="entry name" value="NUDIX"/>
    <property type="match status" value="1"/>
</dbReference>
<dbReference type="PROSITE" id="PS51462">
    <property type="entry name" value="NUDIX"/>
    <property type="match status" value="1"/>
</dbReference>
<dbReference type="GO" id="GO:0016462">
    <property type="term" value="F:pyrophosphatase activity"/>
    <property type="evidence" value="ECO:0007669"/>
    <property type="project" value="UniProtKB-ARBA"/>
</dbReference>
<dbReference type="InterPro" id="IPR020084">
    <property type="entry name" value="NUDIX_hydrolase_CS"/>
</dbReference>
<dbReference type="GO" id="GO:0006753">
    <property type="term" value="P:nucleoside phosphate metabolic process"/>
    <property type="evidence" value="ECO:0007669"/>
    <property type="project" value="TreeGrafter"/>
</dbReference>
<sequence length="127" mass="14378">MDGDGNILLVRQYRHPAKEHLLEVPAGLIDEGEEPDEAAMRELREEVGYRSTNLRLLGGFWSSPGFTDEYMYCYLANNLVQSSLPSDDDEDITVEKIPLNRIHQLIKLGEIQDAKTIAVILMATEIF</sequence>
<dbReference type="InterPro" id="IPR015797">
    <property type="entry name" value="NUDIX_hydrolase-like_dom_sf"/>
</dbReference>
<dbReference type="GO" id="GO:0005829">
    <property type="term" value="C:cytosol"/>
    <property type="evidence" value="ECO:0007669"/>
    <property type="project" value="TreeGrafter"/>
</dbReference>
<keyword evidence="2" id="KW-0378">Hydrolase</keyword>
<dbReference type="PANTHER" id="PTHR11839">
    <property type="entry name" value="UDP/ADP-SUGAR PYROPHOSPHATASE"/>
    <property type="match status" value="1"/>
</dbReference>
<dbReference type="PANTHER" id="PTHR11839:SF18">
    <property type="entry name" value="NUDIX HYDROLASE DOMAIN-CONTAINING PROTEIN"/>
    <property type="match status" value="1"/>
</dbReference>
<dbReference type="PROSITE" id="PS00893">
    <property type="entry name" value="NUDIX_BOX"/>
    <property type="match status" value="1"/>
</dbReference>
<dbReference type="SUPFAM" id="SSF55811">
    <property type="entry name" value="Nudix"/>
    <property type="match status" value="1"/>
</dbReference>
<name>A0A381U431_9ZZZZ</name>
<comment type="cofactor">
    <cofactor evidence="1">
        <name>Mg(2+)</name>
        <dbReference type="ChEBI" id="CHEBI:18420"/>
    </cofactor>
</comment>
<dbReference type="InterPro" id="IPR000086">
    <property type="entry name" value="NUDIX_hydrolase_dom"/>
</dbReference>
<dbReference type="AlphaFoldDB" id="A0A381U431"/>
<dbReference type="Gene3D" id="3.90.79.10">
    <property type="entry name" value="Nucleoside Triphosphate Pyrophosphohydrolase"/>
    <property type="match status" value="1"/>
</dbReference>
<evidence type="ECO:0000256" key="1">
    <source>
        <dbReference type="ARBA" id="ARBA00001946"/>
    </source>
</evidence>
<feature type="domain" description="Nudix hydrolase" evidence="3">
    <location>
        <begin position="1"/>
        <end position="119"/>
    </location>
</feature>
<dbReference type="EMBL" id="UINC01005703">
    <property type="protein sequence ID" value="SVA23020.1"/>
    <property type="molecule type" value="Genomic_DNA"/>
</dbReference>
<dbReference type="InterPro" id="IPR020476">
    <property type="entry name" value="Nudix_hydrolase"/>
</dbReference>
<dbReference type="GO" id="GO:0019693">
    <property type="term" value="P:ribose phosphate metabolic process"/>
    <property type="evidence" value="ECO:0007669"/>
    <property type="project" value="TreeGrafter"/>
</dbReference>
<evidence type="ECO:0000256" key="2">
    <source>
        <dbReference type="ARBA" id="ARBA00022801"/>
    </source>
</evidence>
<proteinExistence type="predicted"/>
<gene>
    <name evidence="4" type="ORF">METZ01_LOCUS75874</name>
</gene>
<accession>A0A381U431</accession>
<reference evidence="4" key="1">
    <citation type="submission" date="2018-05" db="EMBL/GenBank/DDBJ databases">
        <authorList>
            <person name="Lanie J.A."/>
            <person name="Ng W.-L."/>
            <person name="Kazmierczak K.M."/>
            <person name="Andrzejewski T.M."/>
            <person name="Davidsen T.M."/>
            <person name="Wayne K.J."/>
            <person name="Tettelin H."/>
            <person name="Glass J.I."/>
            <person name="Rusch D."/>
            <person name="Podicherti R."/>
            <person name="Tsui H.-C.T."/>
            <person name="Winkler M.E."/>
        </authorList>
    </citation>
    <scope>NUCLEOTIDE SEQUENCE</scope>
</reference>
<evidence type="ECO:0000259" key="3">
    <source>
        <dbReference type="PROSITE" id="PS51462"/>
    </source>
</evidence>
<protein>
    <recommendedName>
        <fullName evidence="3">Nudix hydrolase domain-containing protein</fullName>
    </recommendedName>
</protein>
<evidence type="ECO:0000313" key="4">
    <source>
        <dbReference type="EMBL" id="SVA23020.1"/>
    </source>
</evidence>
<dbReference type="CDD" id="cd03424">
    <property type="entry name" value="NUDIX_ADPRase_Nudt5_UGPPase_Nudt14"/>
    <property type="match status" value="1"/>
</dbReference>
<dbReference type="PRINTS" id="PR00502">
    <property type="entry name" value="NUDIXFAMILY"/>
</dbReference>